<name>A0ACB0Z265_MELEN</name>
<keyword evidence="2" id="KW-1185">Reference proteome</keyword>
<protein>
    <submittedName>
        <fullName evidence="1">Uncharacterized protein</fullName>
    </submittedName>
</protein>
<accession>A0ACB0Z265</accession>
<dbReference type="EMBL" id="CAVMJV010000023">
    <property type="protein sequence ID" value="CAK5072939.1"/>
    <property type="molecule type" value="Genomic_DNA"/>
</dbReference>
<evidence type="ECO:0000313" key="1">
    <source>
        <dbReference type="EMBL" id="CAK5072939.1"/>
    </source>
</evidence>
<sequence length="112" mass="12618">MSSHLPYQHYKDRPPAPVRFSSSSSSSSSTMATPRVHPSVYESAAIHTKVETSETGLFGFGTNDKKKSKKSKTTFGKKNKEKEKMIDKPIISLPSDFQHTVKFFGQFLKMFL</sequence>
<gene>
    <name evidence="1" type="ORF">MENTE1834_LOCUS19578</name>
</gene>
<comment type="caution">
    <text evidence="1">The sequence shown here is derived from an EMBL/GenBank/DDBJ whole genome shotgun (WGS) entry which is preliminary data.</text>
</comment>
<dbReference type="Proteomes" id="UP001497535">
    <property type="component" value="Unassembled WGS sequence"/>
</dbReference>
<proteinExistence type="predicted"/>
<organism evidence="1 2">
    <name type="scientific">Meloidogyne enterolobii</name>
    <name type="common">Root-knot nematode worm</name>
    <name type="synonym">Meloidogyne mayaguensis</name>
    <dbReference type="NCBI Taxonomy" id="390850"/>
    <lineage>
        <taxon>Eukaryota</taxon>
        <taxon>Metazoa</taxon>
        <taxon>Ecdysozoa</taxon>
        <taxon>Nematoda</taxon>
        <taxon>Chromadorea</taxon>
        <taxon>Rhabditida</taxon>
        <taxon>Tylenchina</taxon>
        <taxon>Tylenchomorpha</taxon>
        <taxon>Tylenchoidea</taxon>
        <taxon>Meloidogynidae</taxon>
        <taxon>Meloidogyninae</taxon>
        <taxon>Meloidogyne</taxon>
    </lineage>
</organism>
<reference evidence="1" key="1">
    <citation type="submission" date="2023-11" db="EMBL/GenBank/DDBJ databases">
        <authorList>
            <person name="Poullet M."/>
        </authorList>
    </citation>
    <scope>NUCLEOTIDE SEQUENCE</scope>
    <source>
        <strain evidence="1">E1834</strain>
    </source>
</reference>
<evidence type="ECO:0000313" key="2">
    <source>
        <dbReference type="Proteomes" id="UP001497535"/>
    </source>
</evidence>